<dbReference type="EC" id="3.2.1.26" evidence="2"/>
<evidence type="ECO:0000256" key="4">
    <source>
        <dbReference type="ARBA" id="ARBA00023295"/>
    </source>
</evidence>
<accession>A0A2A2SEL1</accession>
<evidence type="ECO:0000256" key="1">
    <source>
        <dbReference type="ARBA" id="ARBA00009902"/>
    </source>
</evidence>
<keyword evidence="4" id="KW-0326">Glycosidase</keyword>
<dbReference type="InterPro" id="IPR023296">
    <property type="entry name" value="Glyco_hydro_beta-prop_sf"/>
</dbReference>
<dbReference type="GO" id="GO:0004564">
    <property type="term" value="F:beta-fructofuranosidase activity"/>
    <property type="evidence" value="ECO:0007669"/>
    <property type="project" value="UniProtKB-EC"/>
</dbReference>
<feature type="compositionally biased region" description="Basic residues" evidence="5">
    <location>
        <begin position="38"/>
        <end position="47"/>
    </location>
</feature>
<dbReference type="CDD" id="cd08996">
    <property type="entry name" value="GH32_FFase"/>
    <property type="match status" value="1"/>
</dbReference>
<dbReference type="Proteomes" id="UP000218151">
    <property type="component" value="Unassembled WGS sequence"/>
</dbReference>
<protein>
    <recommendedName>
        <fullName evidence="2">beta-fructofuranosidase</fullName>
        <ecNumber evidence="2">3.2.1.26</ecNumber>
    </recommendedName>
</protein>
<dbReference type="EMBL" id="NSLI01000003">
    <property type="protein sequence ID" value="PAX07734.1"/>
    <property type="molecule type" value="Genomic_DNA"/>
</dbReference>
<reference evidence="8" key="1">
    <citation type="submission" date="2017-09" db="EMBL/GenBank/DDBJ databases">
        <authorList>
            <person name="Feng G."/>
            <person name="Zhu H."/>
        </authorList>
    </citation>
    <scope>NUCLEOTIDE SEQUENCE [LARGE SCALE GENOMIC DNA]</scope>
    <source>
        <strain evidence="8">1PNM-20</strain>
    </source>
</reference>
<evidence type="ECO:0000256" key="2">
    <source>
        <dbReference type="ARBA" id="ARBA00012758"/>
    </source>
</evidence>
<name>A0A2A2SEL1_9SPHN</name>
<sequence>MGAGGHEQGVRARPRAARHPVQHDRADLHRNADDAPFPRRRGVPRVRARQDQIGAAGNRGRSDGCNRLPRLRCLIHGDRDQPRRRRRLDRRLSYRFHAAALPGEWINDPNALFFADGRYHLYVQHAADAPEFKAVGWAHLSSPDLMDWRWEGVVMPPDERASIYSGSIVAAQSPRLFFTRHEREGPWQTQHSAVLRPDGRSVGAPSGPIGPAGRNMRDPFVFRGPDGWRMLVARPCDWTAWRDDSPSVLELWGSPDLDRWERLATIGSWSPPGVMWEVPALLDFGSVQALILSLVDRRADTAECEVRYWLGRMTDLGFAQAPNFPPDGVLLDHGPDFYAAIPNAAEGWPTPDRVVVGWASNWRTARLAPWPDARGGGPIAMPRHVELAGDRLASRPAISREPTSRGFLATGGRVQVSRGDSTVEVSVADRHVVVRRVAPGLPRFERAAATAPTRGGEALLFIDGPLVELFWNGIAVTAAIPGDGDVRIAWGLVKAAAVD</sequence>
<comment type="caution">
    <text evidence="7">The sequence shown here is derived from an EMBL/GenBank/DDBJ whole genome shotgun (WGS) entry which is preliminary data.</text>
</comment>
<proteinExistence type="inferred from homology"/>
<comment type="similarity">
    <text evidence="1">Belongs to the glycosyl hydrolase 32 family.</text>
</comment>
<feature type="region of interest" description="Disordered" evidence="5">
    <location>
        <begin position="1"/>
        <end position="62"/>
    </location>
</feature>
<keyword evidence="3" id="KW-0378">Hydrolase</keyword>
<evidence type="ECO:0000313" key="8">
    <source>
        <dbReference type="Proteomes" id="UP000218151"/>
    </source>
</evidence>
<dbReference type="PANTHER" id="PTHR43101:SF1">
    <property type="entry name" value="BETA-FRUCTOSIDASE"/>
    <property type="match status" value="1"/>
</dbReference>
<dbReference type="Gene3D" id="2.115.10.20">
    <property type="entry name" value="Glycosyl hydrolase domain, family 43"/>
    <property type="match status" value="1"/>
</dbReference>
<feature type="domain" description="Glycosyl hydrolase family 32 N-terminal" evidence="6">
    <location>
        <begin position="103"/>
        <end position="396"/>
    </location>
</feature>
<dbReference type="AlphaFoldDB" id="A0A2A2SEL1"/>
<organism evidence="7 8">
    <name type="scientific">Sphingomonas lenta</name>
    <dbReference type="NCBI Taxonomy" id="1141887"/>
    <lineage>
        <taxon>Bacteria</taxon>
        <taxon>Pseudomonadati</taxon>
        <taxon>Pseudomonadota</taxon>
        <taxon>Alphaproteobacteria</taxon>
        <taxon>Sphingomonadales</taxon>
        <taxon>Sphingomonadaceae</taxon>
        <taxon>Sphingomonas</taxon>
    </lineage>
</organism>
<evidence type="ECO:0000313" key="7">
    <source>
        <dbReference type="EMBL" id="PAX07734.1"/>
    </source>
</evidence>
<dbReference type="SMART" id="SM00640">
    <property type="entry name" value="Glyco_32"/>
    <property type="match status" value="1"/>
</dbReference>
<dbReference type="Pfam" id="PF00251">
    <property type="entry name" value="Glyco_hydro_32N"/>
    <property type="match status" value="1"/>
</dbReference>
<keyword evidence="8" id="KW-1185">Reference proteome</keyword>
<dbReference type="PANTHER" id="PTHR43101">
    <property type="entry name" value="BETA-FRUCTOSIDASE"/>
    <property type="match status" value="1"/>
</dbReference>
<dbReference type="InterPro" id="IPR013148">
    <property type="entry name" value="Glyco_hydro_32_N"/>
</dbReference>
<dbReference type="OrthoDB" id="9801455at2"/>
<evidence type="ECO:0000259" key="6">
    <source>
        <dbReference type="Pfam" id="PF00251"/>
    </source>
</evidence>
<gene>
    <name evidence="7" type="ORF">CKY28_08835</name>
</gene>
<evidence type="ECO:0000256" key="5">
    <source>
        <dbReference type="SAM" id="MobiDB-lite"/>
    </source>
</evidence>
<dbReference type="InterPro" id="IPR051214">
    <property type="entry name" value="GH32_Enzymes"/>
</dbReference>
<dbReference type="GO" id="GO:0005975">
    <property type="term" value="P:carbohydrate metabolic process"/>
    <property type="evidence" value="ECO:0007669"/>
    <property type="project" value="InterPro"/>
</dbReference>
<dbReference type="InterPro" id="IPR001362">
    <property type="entry name" value="Glyco_hydro_32"/>
</dbReference>
<feature type="compositionally biased region" description="Basic and acidic residues" evidence="5">
    <location>
        <begin position="21"/>
        <end position="37"/>
    </location>
</feature>
<evidence type="ECO:0000256" key="3">
    <source>
        <dbReference type="ARBA" id="ARBA00022801"/>
    </source>
</evidence>
<dbReference type="SUPFAM" id="SSF75005">
    <property type="entry name" value="Arabinanase/levansucrase/invertase"/>
    <property type="match status" value="1"/>
</dbReference>